<dbReference type="Pfam" id="PF07173">
    <property type="entry name" value="GRDP-like"/>
    <property type="match status" value="1"/>
</dbReference>
<feature type="region of interest" description="Disordered" evidence="1">
    <location>
        <begin position="1"/>
        <end position="35"/>
    </location>
</feature>
<evidence type="ECO:0000256" key="1">
    <source>
        <dbReference type="SAM" id="MobiDB-lite"/>
    </source>
</evidence>
<organism evidence="2 3">
    <name type="scientific">Rhodotorula diobovata</name>
    <dbReference type="NCBI Taxonomy" id="5288"/>
    <lineage>
        <taxon>Eukaryota</taxon>
        <taxon>Fungi</taxon>
        <taxon>Dikarya</taxon>
        <taxon>Basidiomycota</taxon>
        <taxon>Pucciniomycotina</taxon>
        <taxon>Microbotryomycetes</taxon>
        <taxon>Sporidiobolales</taxon>
        <taxon>Sporidiobolaceae</taxon>
        <taxon>Rhodotorula</taxon>
    </lineage>
</organism>
<evidence type="ECO:0000313" key="2">
    <source>
        <dbReference type="EMBL" id="TNY17666.1"/>
    </source>
</evidence>
<dbReference type="STRING" id="5288.A0A5C5FN79"/>
<comment type="caution">
    <text evidence="2">The sequence shown here is derived from an EMBL/GenBank/DDBJ whole genome shotgun (WGS) entry which is preliminary data.</text>
</comment>
<feature type="compositionally biased region" description="Basic and acidic residues" evidence="1">
    <location>
        <begin position="564"/>
        <end position="573"/>
    </location>
</feature>
<dbReference type="Proteomes" id="UP000311382">
    <property type="component" value="Unassembled WGS sequence"/>
</dbReference>
<dbReference type="PANTHER" id="PTHR34365:SF7">
    <property type="entry name" value="GLYCINE-RICH DOMAIN-CONTAINING PROTEIN 1"/>
    <property type="match status" value="1"/>
</dbReference>
<reference evidence="2 3" key="1">
    <citation type="submission" date="2019-03" db="EMBL/GenBank/DDBJ databases">
        <title>Rhodosporidium diobovatum UCD-FST 08-225 genome sequencing, assembly, and annotation.</title>
        <authorList>
            <person name="Fakankun I.U."/>
            <person name="Fristensky B."/>
            <person name="Levin D.B."/>
        </authorList>
    </citation>
    <scope>NUCLEOTIDE SEQUENCE [LARGE SCALE GENOMIC DNA]</scope>
    <source>
        <strain evidence="2 3">UCD-FST 08-225</strain>
    </source>
</reference>
<protein>
    <submittedName>
        <fullName evidence="2">Uncharacterized protein</fullName>
    </submittedName>
</protein>
<dbReference type="AlphaFoldDB" id="A0A5C5FN79"/>
<keyword evidence="3" id="KW-1185">Reference proteome</keyword>
<name>A0A5C5FN79_9BASI</name>
<proteinExistence type="predicted"/>
<gene>
    <name evidence="2" type="ORF">DMC30DRAFT_356782</name>
</gene>
<feature type="region of interest" description="Disordered" evidence="1">
    <location>
        <begin position="512"/>
        <end position="573"/>
    </location>
</feature>
<feature type="compositionally biased region" description="Basic and acidic residues" evidence="1">
    <location>
        <begin position="542"/>
        <end position="556"/>
    </location>
</feature>
<evidence type="ECO:0000313" key="3">
    <source>
        <dbReference type="Proteomes" id="UP000311382"/>
    </source>
</evidence>
<dbReference type="InterPro" id="IPR009836">
    <property type="entry name" value="GRDP-like"/>
</dbReference>
<dbReference type="EMBL" id="SOZI01000184">
    <property type="protein sequence ID" value="TNY17666.1"/>
    <property type="molecule type" value="Genomic_DNA"/>
</dbReference>
<accession>A0A5C5FN79</accession>
<dbReference type="OrthoDB" id="2684236at2759"/>
<dbReference type="PANTHER" id="PTHR34365">
    <property type="entry name" value="ENOLASE (DUF1399)"/>
    <property type="match status" value="1"/>
</dbReference>
<sequence>MSKLLRRVSTTMSDRPPSYVSTDDPPPPLDPAPRALPDFPSTYQVGISRDVRFVGVGDVKSHLVLLGAFRRLRDEVEAGKGGPQAEGGVPLEPKARWAVFVQVAVYRFELLVRALEKSATELGTLTLPLDVALVLHSYLLNPLRYDEDCVRREATPWFGMPNGESLERVARSIDFETMTQRPPSPSDSRRWLKLTLHPYDPLDCFSTINGRQLLGFEEFKDHFVPWVTPEGAGYAQQGFRIEGPNGLTLTHEVLGVAKFVHDFATSVQSDTPVGGTVTSSISAPERTHNSRRAVWVRDRLMKHLQDVKTPLELGTRLGWSQEGLRKMLREALSGRERGVRNIASCYTRGEPFSLDLGSAVLRQGTFIDKMHDLGWTRPGRFDADDTLLQRCVARYHAFLDLMASSPSSFCVPTLDIDLAWHTHQLKPAYKLDTLLATARFVDHDDKVEEGALATGFDVTARAWKSRFGVPYSTCGCPLPSQPPLSRLSAKLGISASARDTFPTSILTTLVPSSEDSDATHPSAHNALVLPDHPQAQRKRAARAAEVDARRRRDDKARRKAGAGEMRDGLPPYEKRAEGLSTRPDAHAYAFLAPVALVPVYYGPMGYPASVGGCAATDGNHASSQTGAACSGGAGRCALFLNPVSFTRSLPR</sequence>